<evidence type="ECO:0000313" key="1">
    <source>
        <dbReference type="EMBL" id="CDN46836.1"/>
    </source>
</evidence>
<dbReference type="EMBL" id="HG938353">
    <property type="protein sequence ID" value="CDN46836.1"/>
    <property type="molecule type" value="Genomic_DNA"/>
</dbReference>
<dbReference type="AlphaFoldDB" id="A0A068SM58"/>
<accession>A0A068SM58</accession>
<dbReference type="InterPro" id="IPR005564">
    <property type="entry name" value="Major_capsid_GpE"/>
</dbReference>
<dbReference type="GeneID" id="24256653"/>
<dbReference type="HOGENOM" id="CLU_067025_0_0_5"/>
<organism evidence="1 2">
    <name type="scientific">Neorhizobium galegae bv. orientalis str. HAMBI 540</name>
    <dbReference type="NCBI Taxonomy" id="1028800"/>
    <lineage>
        <taxon>Bacteria</taxon>
        <taxon>Pseudomonadati</taxon>
        <taxon>Pseudomonadota</taxon>
        <taxon>Alphaproteobacteria</taxon>
        <taxon>Hyphomicrobiales</taxon>
        <taxon>Rhizobiaceae</taxon>
        <taxon>Rhizobium/Agrobacterium group</taxon>
        <taxon>Neorhizobium</taxon>
    </lineage>
</organism>
<protein>
    <submittedName>
        <fullName evidence="1">Phage protein GP20</fullName>
    </submittedName>
</protein>
<dbReference type="OrthoDB" id="6388191at2"/>
<gene>
    <name evidence="1" type="ORF">RG540_CH06460</name>
</gene>
<dbReference type="RefSeq" id="WP_038584449.1">
    <property type="nucleotide sequence ID" value="NZ_HG938353.1"/>
</dbReference>
<dbReference type="Proteomes" id="UP000028181">
    <property type="component" value="Chromosome I"/>
</dbReference>
<dbReference type="PATRIC" id="fig|1028800.3.peg.655"/>
<reference evidence="2" key="1">
    <citation type="journal article" date="2014" name="BMC Genomics">
        <title>Genome sequencing of two Neorhizobium galegae strains reveals a noeT gene responsible for the unusual acetylation of the nodulation factors.</title>
        <authorList>
            <person name="Osterman J."/>
            <person name="Marsh J."/>
            <person name="Laine P.K."/>
            <person name="Zeng Z."/>
            <person name="Alatalo E."/>
            <person name="Sullivan J.T."/>
            <person name="Young J.P."/>
            <person name="Thomas-Oates J."/>
            <person name="Paulin L."/>
            <person name="Lindstrom K."/>
        </authorList>
    </citation>
    <scope>NUCLEOTIDE SEQUENCE [LARGE SCALE GENOMIC DNA]</scope>
    <source>
        <strain evidence="2">HAMBI 540</strain>
    </source>
</reference>
<name>A0A068SM58_NEOGA</name>
<dbReference type="Pfam" id="PF03864">
    <property type="entry name" value="Phage_cap_E"/>
    <property type="match status" value="1"/>
</dbReference>
<sequence>MVMLNAPKGDPNNLIALTGAINERPYVVQLLDLWLPWNSKGESVDTLWIEFDKDGTLSLIEEQPRGYLGDPSARTERSGFAIKVPYYPQFETLLAAGVQGVRAFGSENESEGYQQKLNDLLDLMKRKNSNMREFIRMGALLGEIRKASGGISQNLNQLFGITRTAHAFDLSDPTTDVVAELIEAKEMAEDELGDFQAQVTGYKLIAGKNIHRKLTRHASVKDAFALWSSTSGFGNQGSAMRDDMRAGFPIASDIDIVSYSKGKVGSTYFLDPDKAILCPIVDGMYQTRYAPGDNKDLVNTIGLPEYAQSQELPFKKGDQVHTEMSTVSYVERPKAIVDIASSED</sequence>
<proteinExistence type="predicted"/>
<dbReference type="KEGG" id="ngg:RG540_CH06460"/>
<dbReference type="eggNOG" id="ENOG502Z7JG">
    <property type="taxonomic scope" value="Bacteria"/>
</dbReference>
<evidence type="ECO:0000313" key="2">
    <source>
        <dbReference type="Proteomes" id="UP000028181"/>
    </source>
</evidence>
<keyword evidence="2" id="KW-1185">Reference proteome</keyword>